<dbReference type="SUPFAM" id="SSF51735">
    <property type="entry name" value="NAD(P)-binding Rossmann-fold domains"/>
    <property type="match status" value="1"/>
</dbReference>
<feature type="domain" description="Dihydrodipicolinate reductase C-terminal" evidence="15">
    <location>
        <begin position="105"/>
        <end position="240"/>
    </location>
</feature>
<comment type="subcellular location">
    <subcellularLocation>
        <location evidence="13">Cytoplasm</location>
    </subcellularLocation>
</comment>
<evidence type="ECO:0000256" key="4">
    <source>
        <dbReference type="ARBA" id="ARBA00022857"/>
    </source>
</evidence>
<dbReference type="Gene3D" id="3.30.360.10">
    <property type="entry name" value="Dihydrodipicolinate Reductase, domain 2"/>
    <property type="match status" value="1"/>
</dbReference>
<dbReference type="FunFam" id="3.30.360.10:FF:000004">
    <property type="entry name" value="4-hydroxy-tetrahydrodipicolinate reductase"/>
    <property type="match status" value="1"/>
</dbReference>
<dbReference type="GO" id="GO:0008839">
    <property type="term" value="F:4-hydroxy-tetrahydrodipicolinate reductase"/>
    <property type="evidence" value="ECO:0007669"/>
    <property type="project" value="UniProtKB-UniRule"/>
</dbReference>
<feature type="binding site" evidence="13">
    <location>
        <begin position="8"/>
        <end position="13"/>
    </location>
    <ligand>
        <name>NAD(+)</name>
        <dbReference type="ChEBI" id="CHEBI:57540"/>
    </ligand>
</feature>
<comment type="subunit">
    <text evidence="13">Homotetramer.</text>
</comment>
<dbReference type="PANTHER" id="PTHR20836">
    <property type="entry name" value="DIHYDRODIPICOLINATE REDUCTASE"/>
    <property type="match status" value="1"/>
</dbReference>
<keyword evidence="5 13" id="KW-0220">Diaminopimelate biosynthesis</keyword>
<evidence type="ECO:0000313" key="16">
    <source>
        <dbReference type="EMBL" id="XBJ29210.1"/>
    </source>
</evidence>
<dbReference type="NCBIfam" id="TIGR00036">
    <property type="entry name" value="dapB"/>
    <property type="match status" value="1"/>
</dbReference>
<feature type="active site" description="Proton donor/acceptor" evidence="13">
    <location>
        <position position="131"/>
    </location>
</feature>
<evidence type="ECO:0000256" key="11">
    <source>
        <dbReference type="ARBA" id="ARBA00049080"/>
    </source>
</evidence>
<keyword evidence="8 13" id="KW-0457">Lysine biosynthesis</keyword>
<reference evidence="16" key="1">
    <citation type="submission" date="2024-05" db="EMBL/GenBank/DDBJ databases">
        <title>Campylobacter coli isolated from environmental waters in Slovenia.</title>
        <authorList>
            <person name="Zautner A.E."/>
            <person name="Bunk B."/>
            <person name="Riedel T."/>
            <person name="Sproeer C."/>
        </authorList>
    </citation>
    <scope>NUCLEOTIDE SEQUENCE</scope>
    <source>
        <strain evidence="16">CCS1377</strain>
    </source>
</reference>
<evidence type="ECO:0000256" key="7">
    <source>
        <dbReference type="ARBA" id="ARBA00023027"/>
    </source>
</evidence>
<feature type="binding site" evidence="13">
    <location>
        <begin position="75"/>
        <end position="77"/>
    </location>
    <ligand>
        <name>NAD(+)</name>
        <dbReference type="ChEBI" id="CHEBI:57540"/>
    </ligand>
</feature>
<dbReference type="GO" id="GO:0019877">
    <property type="term" value="P:diaminopimelate biosynthetic process"/>
    <property type="evidence" value="ECO:0007669"/>
    <property type="project" value="UniProtKB-UniRule"/>
</dbReference>
<dbReference type="InterPro" id="IPR000846">
    <property type="entry name" value="DapB_N"/>
</dbReference>
<evidence type="ECO:0000256" key="3">
    <source>
        <dbReference type="ARBA" id="ARBA00022605"/>
    </source>
</evidence>
<feature type="binding site" evidence="13">
    <location>
        <position position="35"/>
    </location>
    <ligand>
        <name>NADP(+)</name>
        <dbReference type="ChEBI" id="CHEBI:58349"/>
    </ligand>
</feature>
<keyword evidence="3 13" id="KW-0028">Amino-acid biosynthesis</keyword>
<dbReference type="RefSeq" id="WP_348518562.1">
    <property type="nucleotide sequence ID" value="NZ_CP155620.1"/>
</dbReference>
<keyword evidence="2 13" id="KW-0963">Cytoplasm</keyword>
<dbReference type="HAMAP" id="MF_00102">
    <property type="entry name" value="DapB"/>
    <property type="match status" value="1"/>
</dbReference>
<dbReference type="InterPro" id="IPR036291">
    <property type="entry name" value="NAD(P)-bd_dom_sf"/>
</dbReference>
<dbReference type="CDD" id="cd02274">
    <property type="entry name" value="DHDPR_N"/>
    <property type="match status" value="1"/>
</dbReference>
<dbReference type="PANTHER" id="PTHR20836:SF0">
    <property type="entry name" value="4-HYDROXY-TETRAHYDRODIPICOLINATE REDUCTASE 1, CHLOROPLASTIC-RELATED"/>
    <property type="match status" value="1"/>
</dbReference>
<dbReference type="Pfam" id="PF01113">
    <property type="entry name" value="DapB_N"/>
    <property type="match status" value="1"/>
</dbReference>
<dbReference type="GO" id="GO:0005737">
    <property type="term" value="C:cytoplasm"/>
    <property type="evidence" value="ECO:0007669"/>
    <property type="project" value="UniProtKB-SubCell"/>
</dbReference>
<feature type="binding site" evidence="13">
    <location>
        <position position="132"/>
    </location>
    <ligand>
        <name>(S)-2,3,4,5-tetrahydrodipicolinate</name>
        <dbReference type="ChEBI" id="CHEBI:16845"/>
    </ligand>
</feature>
<evidence type="ECO:0000259" key="15">
    <source>
        <dbReference type="Pfam" id="PF05173"/>
    </source>
</evidence>
<dbReference type="PROSITE" id="PS01298">
    <property type="entry name" value="DAPB"/>
    <property type="match status" value="1"/>
</dbReference>
<sequence>MINIGIYGANGRMGKQIEECLKNESEAKATVLFDKGGNLEELFEKSDVIIDFSSSSGTHELLNYARTMPKPLVIGTTGLDEKTMSLMQSASEVMPVFYATNMSLGVAVLNYLASKASAMLKNFDIEILEMHHRHKKDAPSGTAMTLATSVAKVRNLDLEKVRISGRDGIIGERKKDEIAVMSLRGGDIVGRHTVGFYEDGEFLELNHTATSRATFAKGAIKIAIWLNKQEPKFYSINDFLGI</sequence>
<organism evidence="16">
    <name type="scientific">Campylobacter sp. CCS1377</name>
    <dbReference type="NCBI Taxonomy" id="3158229"/>
    <lineage>
        <taxon>Bacteria</taxon>
        <taxon>Pseudomonadati</taxon>
        <taxon>Campylobacterota</taxon>
        <taxon>Epsilonproteobacteria</taxon>
        <taxon>Campylobacterales</taxon>
        <taxon>Campylobacteraceae</taxon>
        <taxon>Campylobacter</taxon>
    </lineage>
</organism>
<comment type="similarity">
    <text evidence="1 13">Belongs to the DapB family.</text>
</comment>
<evidence type="ECO:0000256" key="5">
    <source>
        <dbReference type="ARBA" id="ARBA00022915"/>
    </source>
</evidence>
<comment type="caution">
    <text evidence="13">Was originally thought to be a dihydrodipicolinate reductase (DHDPR), catalyzing the conversion of dihydrodipicolinate to tetrahydrodipicolinate. However, it was shown in E.coli that the substrate of the enzymatic reaction is not dihydrodipicolinate (DHDP) but in fact (2S,4S)-4-hydroxy-2,3,4,5-tetrahydrodipicolinic acid (HTPA), the product released by the DapA-catalyzed reaction.</text>
</comment>
<name>A0AAU7E5P0_9BACT</name>
<comment type="catalytic activity">
    <reaction evidence="11 13">
        <text>(S)-2,3,4,5-tetrahydrodipicolinate + NADP(+) + H2O = (2S,4S)-4-hydroxy-2,3,4,5-tetrahydrodipicolinate + NADPH + H(+)</text>
        <dbReference type="Rhea" id="RHEA:35331"/>
        <dbReference type="ChEBI" id="CHEBI:15377"/>
        <dbReference type="ChEBI" id="CHEBI:15378"/>
        <dbReference type="ChEBI" id="CHEBI:16845"/>
        <dbReference type="ChEBI" id="CHEBI:57783"/>
        <dbReference type="ChEBI" id="CHEBI:58349"/>
        <dbReference type="ChEBI" id="CHEBI:67139"/>
        <dbReference type="EC" id="1.17.1.8"/>
    </reaction>
</comment>
<evidence type="ECO:0000256" key="9">
    <source>
        <dbReference type="ARBA" id="ARBA00037922"/>
    </source>
</evidence>
<feature type="binding site" evidence="13">
    <location>
        <begin position="99"/>
        <end position="102"/>
    </location>
    <ligand>
        <name>NAD(+)</name>
        <dbReference type="ChEBI" id="CHEBI:57540"/>
    </ligand>
</feature>
<feature type="active site" description="Proton donor" evidence="13">
    <location>
        <position position="135"/>
    </location>
</feature>
<evidence type="ECO:0000256" key="10">
    <source>
        <dbReference type="ARBA" id="ARBA00038983"/>
    </source>
</evidence>
<evidence type="ECO:0000256" key="6">
    <source>
        <dbReference type="ARBA" id="ARBA00023002"/>
    </source>
</evidence>
<keyword evidence="7 13" id="KW-0520">NAD</keyword>
<evidence type="ECO:0000256" key="2">
    <source>
        <dbReference type="ARBA" id="ARBA00022490"/>
    </source>
</evidence>
<evidence type="ECO:0000256" key="13">
    <source>
        <dbReference type="HAMAP-Rule" id="MF_00102"/>
    </source>
</evidence>
<dbReference type="EMBL" id="CP155620">
    <property type="protein sequence ID" value="XBJ29210.1"/>
    <property type="molecule type" value="Genomic_DNA"/>
</dbReference>
<comment type="pathway">
    <text evidence="9 13">Amino-acid biosynthesis; L-lysine biosynthesis via DAP pathway; (S)-tetrahydrodipicolinate from L-aspartate: step 4/4.</text>
</comment>
<keyword evidence="6 13" id="KW-0560">Oxidoreductase</keyword>
<dbReference type="PIRSF" id="PIRSF000161">
    <property type="entry name" value="DHPR"/>
    <property type="match status" value="1"/>
</dbReference>
<dbReference type="InterPro" id="IPR022663">
    <property type="entry name" value="DapB_C"/>
</dbReference>
<gene>
    <name evidence="13 16" type="primary">dapB</name>
    <name evidence="16" type="ORF">AAH949_09055</name>
</gene>
<dbReference type="InterPro" id="IPR022664">
    <property type="entry name" value="DapB_N_CS"/>
</dbReference>
<dbReference type="AlphaFoldDB" id="A0AAU7E5P0"/>
<dbReference type="EC" id="1.17.1.8" evidence="10 13"/>
<comment type="function">
    <text evidence="13">Catalyzes the conversion of 4-hydroxy-tetrahydrodipicolinate (HTPA) to tetrahydrodipicolinate.</text>
</comment>
<feature type="binding site" evidence="13">
    <location>
        <begin position="141"/>
        <end position="142"/>
    </location>
    <ligand>
        <name>(S)-2,3,4,5-tetrahydrodipicolinate</name>
        <dbReference type="ChEBI" id="CHEBI:16845"/>
    </ligand>
</feature>
<dbReference type="GO" id="GO:0051287">
    <property type="term" value="F:NAD binding"/>
    <property type="evidence" value="ECO:0007669"/>
    <property type="project" value="UniProtKB-UniRule"/>
</dbReference>
<dbReference type="InterPro" id="IPR023940">
    <property type="entry name" value="DHDPR_bac"/>
</dbReference>
<evidence type="ECO:0000256" key="1">
    <source>
        <dbReference type="ARBA" id="ARBA00006642"/>
    </source>
</evidence>
<dbReference type="Gene3D" id="3.40.50.720">
    <property type="entry name" value="NAD(P)-binding Rossmann-like Domain"/>
    <property type="match status" value="1"/>
</dbReference>
<evidence type="ECO:0000259" key="14">
    <source>
        <dbReference type="Pfam" id="PF01113"/>
    </source>
</evidence>
<feature type="domain" description="Dihydrodipicolinate reductase N-terminal" evidence="14">
    <location>
        <begin position="2"/>
        <end position="102"/>
    </location>
</feature>
<dbReference type="GO" id="GO:0050661">
    <property type="term" value="F:NADP binding"/>
    <property type="evidence" value="ECO:0007669"/>
    <property type="project" value="UniProtKB-UniRule"/>
</dbReference>
<dbReference type="GO" id="GO:0016726">
    <property type="term" value="F:oxidoreductase activity, acting on CH or CH2 groups, NAD or NADP as acceptor"/>
    <property type="evidence" value="ECO:0007669"/>
    <property type="project" value="UniProtKB-UniRule"/>
</dbReference>
<evidence type="ECO:0000256" key="8">
    <source>
        <dbReference type="ARBA" id="ARBA00023154"/>
    </source>
</evidence>
<proteinExistence type="inferred from homology"/>
<accession>A0AAU7E5P0</accession>
<protein>
    <recommendedName>
        <fullName evidence="10 13">4-hydroxy-tetrahydrodipicolinate reductase</fullName>
        <shortName evidence="13">HTPA reductase</shortName>
        <ecNumber evidence="10 13">1.17.1.8</ecNumber>
    </recommendedName>
</protein>
<keyword evidence="4 13" id="KW-0521">NADP</keyword>
<dbReference type="GO" id="GO:0009089">
    <property type="term" value="P:lysine biosynthetic process via diaminopimelate"/>
    <property type="evidence" value="ECO:0007669"/>
    <property type="project" value="UniProtKB-UniRule"/>
</dbReference>
<feature type="binding site" evidence="13">
    <location>
        <position position="34"/>
    </location>
    <ligand>
        <name>NAD(+)</name>
        <dbReference type="ChEBI" id="CHEBI:57540"/>
    </ligand>
</feature>
<comment type="catalytic activity">
    <reaction evidence="12 13">
        <text>(S)-2,3,4,5-tetrahydrodipicolinate + NAD(+) + H2O = (2S,4S)-4-hydroxy-2,3,4,5-tetrahydrodipicolinate + NADH + H(+)</text>
        <dbReference type="Rhea" id="RHEA:35323"/>
        <dbReference type="ChEBI" id="CHEBI:15377"/>
        <dbReference type="ChEBI" id="CHEBI:15378"/>
        <dbReference type="ChEBI" id="CHEBI:16845"/>
        <dbReference type="ChEBI" id="CHEBI:57540"/>
        <dbReference type="ChEBI" id="CHEBI:57945"/>
        <dbReference type="ChEBI" id="CHEBI:67139"/>
        <dbReference type="EC" id="1.17.1.8"/>
    </reaction>
</comment>
<evidence type="ECO:0000256" key="12">
    <source>
        <dbReference type="ARBA" id="ARBA00049396"/>
    </source>
</evidence>
<dbReference type="Pfam" id="PF05173">
    <property type="entry name" value="DapB_C"/>
    <property type="match status" value="1"/>
</dbReference>
<dbReference type="SUPFAM" id="SSF55347">
    <property type="entry name" value="Glyceraldehyde-3-phosphate dehydrogenase-like, C-terminal domain"/>
    <property type="match status" value="1"/>
</dbReference>